<dbReference type="Gene3D" id="1.10.287.1130">
    <property type="entry name" value="CytochromE C oxidase copper chaperone"/>
    <property type="match status" value="1"/>
</dbReference>
<dbReference type="Proteomes" id="UP001140217">
    <property type="component" value="Unassembled WGS sequence"/>
</dbReference>
<keyword evidence="4" id="KW-1015">Disulfide bond</keyword>
<dbReference type="PROSITE" id="PS51808">
    <property type="entry name" value="CHCH"/>
    <property type="match status" value="1"/>
</dbReference>
<dbReference type="AlphaFoldDB" id="A0A9W8HDW9"/>
<evidence type="ECO:0000313" key="9">
    <source>
        <dbReference type="EMBL" id="KAJ2783978.1"/>
    </source>
</evidence>
<evidence type="ECO:0000256" key="4">
    <source>
        <dbReference type="ARBA" id="ARBA00023157"/>
    </source>
</evidence>
<evidence type="ECO:0000259" key="8">
    <source>
        <dbReference type="Pfam" id="PF06747"/>
    </source>
</evidence>
<accession>A0A9W8HDW9</accession>
<dbReference type="InterPro" id="IPR010625">
    <property type="entry name" value="CHCH"/>
</dbReference>
<feature type="region of interest" description="Disordered" evidence="7">
    <location>
        <begin position="1"/>
        <end position="21"/>
    </location>
</feature>
<dbReference type="GO" id="GO:0005758">
    <property type="term" value="C:mitochondrial intermembrane space"/>
    <property type="evidence" value="ECO:0007669"/>
    <property type="project" value="UniProtKB-SubCell"/>
</dbReference>
<proteinExistence type="inferred from homology"/>
<keyword evidence="3" id="KW-0496">Mitochondrion</keyword>
<dbReference type="EMBL" id="JANBUL010000035">
    <property type="protein sequence ID" value="KAJ2783978.1"/>
    <property type="molecule type" value="Genomic_DNA"/>
</dbReference>
<evidence type="ECO:0000256" key="7">
    <source>
        <dbReference type="SAM" id="MobiDB-lite"/>
    </source>
</evidence>
<dbReference type="Pfam" id="PF06747">
    <property type="entry name" value="CHCH"/>
    <property type="match status" value="1"/>
</dbReference>
<evidence type="ECO:0000256" key="5">
    <source>
        <dbReference type="ARBA" id="ARBA00038264"/>
    </source>
</evidence>
<dbReference type="SUPFAM" id="SSF47072">
    <property type="entry name" value="Cysteine alpha-hairpin motif"/>
    <property type="match status" value="1"/>
</dbReference>
<organism evidence="9 10">
    <name type="scientific">Coemansia javaensis</name>
    <dbReference type="NCBI Taxonomy" id="2761396"/>
    <lineage>
        <taxon>Eukaryota</taxon>
        <taxon>Fungi</taxon>
        <taxon>Fungi incertae sedis</taxon>
        <taxon>Zoopagomycota</taxon>
        <taxon>Kickxellomycotina</taxon>
        <taxon>Kickxellomycetes</taxon>
        <taxon>Kickxellales</taxon>
        <taxon>Kickxellaceae</taxon>
        <taxon>Coemansia</taxon>
    </lineage>
</organism>
<dbReference type="InterPro" id="IPR009069">
    <property type="entry name" value="Cys_alpha_HP_mot_SF"/>
</dbReference>
<evidence type="ECO:0000256" key="1">
    <source>
        <dbReference type="ARBA" id="ARBA00003875"/>
    </source>
</evidence>
<dbReference type="InterPro" id="IPR051040">
    <property type="entry name" value="COX23"/>
</dbReference>
<comment type="subcellular location">
    <subcellularLocation>
        <location evidence="2">Mitochondrion intermembrane space</location>
    </subcellularLocation>
</comment>
<keyword evidence="10" id="KW-1185">Reference proteome</keyword>
<evidence type="ECO:0000256" key="2">
    <source>
        <dbReference type="ARBA" id="ARBA00004569"/>
    </source>
</evidence>
<gene>
    <name evidence="9" type="primary">COX23</name>
    <name evidence="9" type="ORF">H4R18_001370</name>
</gene>
<name>A0A9W8HDW9_9FUNG</name>
<evidence type="ECO:0000256" key="3">
    <source>
        <dbReference type="ARBA" id="ARBA00023128"/>
    </source>
</evidence>
<reference evidence="9" key="1">
    <citation type="submission" date="2022-07" db="EMBL/GenBank/DDBJ databases">
        <title>Phylogenomic reconstructions and comparative analyses of Kickxellomycotina fungi.</title>
        <authorList>
            <person name="Reynolds N.K."/>
            <person name="Stajich J.E."/>
            <person name="Barry K."/>
            <person name="Grigoriev I.V."/>
            <person name="Crous P."/>
            <person name="Smith M.E."/>
        </authorList>
    </citation>
    <scope>NUCLEOTIDE SEQUENCE</scope>
    <source>
        <strain evidence="9">NBRC 105414</strain>
    </source>
</reference>
<sequence length="86" mass="9809">MADGTGKIREASQEKGARRVTLHEFESKKSSRFMDPCAIEAKASYKCLDDNGYDKSLCTEWFEAYRACKRAWVAERRKARLDGLLG</sequence>
<protein>
    <recommendedName>
        <fullName evidence="6">Cytochrome c oxidase-assembly factor COX23, mitochondrial</fullName>
    </recommendedName>
</protein>
<comment type="similarity">
    <text evidence="5">Belongs to the COX23 family.</text>
</comment>
<dbReference type="OrthoDB" id="9971592at2759"/>
<feature type="domain" description="CHCH" evidence="8">
    <location>
        <begin position="37"/>
        <end position="70"/>
    </location>
</feature>
<evidence type="ECO:0000256" key="6">
    <source>
        <dbReference type="ARBA" id="ARBA00041104"/>
    </source>
</evidence>
<dbReference type="GO" id="GO:0033108">
    <property type="term" value="P:mitochondrial respiratory chain complex assembly"/>
    <property type="evidence" value="ECO:0007669"/>
    <property type="project" value="TreeGrafter"/>
</dbReference>
<dbReference type="PANTHER" id="PTHR46811">
    <property type="entry name" value="COILED-COIL-HELIX-COILED-COIL-HELIX DOMAIN-CONTAINING PROTEIN 7"/>
    <property type="match status" value="1"/>
</dbReference>
<comment type="function">
    <text evidence="1">Required for the assembly of cytochrome c oxidase.</text>
</comment>
<dbReference type="PANTHER" id="PTHR46811:SF1">
    <property type="entry name" value="COILED-COIL-HELIX-COILED-COIL-HELIX DOMAIN-CONTAINING PROTEIN 7"/>
    <property type="match status" value="1"/>
</dbReference>
<evidence type="ECO:0000313" key="10">
    <source>
        <dbReference type="Proteomes" id="UP001140217"/>
    </source>
</evidence>
<comment type="caution">
    <text evidence="9">The sequence shown here is derived from an EMBL/GenBank/DDBJ whole genome shotgun (WGS) entry which is preliminary data.</text>
</comment>